<dbReference type="InterPro" id="IPR003724">
    <property type="entry name" value="CblAdoTrfase_CobA"/>
</dbReference>
<reference evidence="2" key="1">
    <citation type="submission" date="2017-09" db="EMBL/GenBank/DDBJ databases">
        <title>Depth-based differentiation of microbial function through sediment-hosted aquifers and enrichment of novel symbionts in the deep terrestrial subsurface.</title>
        <authorList>
            <person name="Probst A.J."/>
            <person name="Ladd B."/>
            <person name="Jarett J.K."/>
            <person name="Geller-Mcgrath D.E."/>
            <person name="Sieber C.M.K."/>
            <person name="Emerson J.B."/>
            <person name="Anantharaman K."/>
            <person name="Thomas B.C."/>
            <person name="Malmstrom R."/>
            <person name="Stieglmeier M."/>
            <person name="Klingl A."/>
            <person name="Woyke T."/>
            <person name="Ryan C.M."/>
            <person name="Banfield J.F."/>
        </authorList>
    </citation>
    <scope>NUCLEOTIDE SEQUENCE [LARGE SCALE GENOMIC DNA]</scope>
</reference>
<dbReference type="Gene3D" id="3.40.50.300">
    <property type="entry name" value="P-loop containing nucleotide triphosphate hydrolases"/>
    <property type="match status" value="1"/>
</dbReference>
<dbReference type="GO" id="GO:0005524">
    <property type="term" value="F:ATP binding"/>
    <property type="evidence" value="ECO:0007669"/>
    <property type="project" value="InterPro"/>
</dbReference>
<gene>
    <name evidence="1" type="ORF">COT77_00985</name>
</gene>
<proteinExistence type="predicted"/>
<sequence length="186" mass="20838">MPKLRCNNRLQLTNMGKKGQTIIFYGHGKGKTSAAIGTAIRSIQAGRKVAFLQFIKGNWITNEEKFLSRQDNIKFVKFGAGFVRNKKSIKHKKAFLKGIGRAVEILENNKYDLVVLDEILTGLELGLISSREIELLLSKKPLALDLVLTGRKATKKIVELSDTASEIKKIKHIFDNKVLAKKGLDF</sequence>
<evidence type="ECO:0000313" key="1">
    <source>
        <dbReference type="EMBL" id="PIT97528.1"/>
    </source>
</evidence>
<dbReference type="InterPro" id="IPR027417">
    <property type="entry name" value="P-loop_NTPase"/>
</dbReference>
<dbReference type="Proteomes" id="UP000228596">
    <property type="component" value="Unassembled WGS sequence"/>
</dbReference>
<dbReference type="Pfam" id="PF02572">
    <property type="entry name" value="CobA_CobO_BtuR"/>
    <property type="match status" value="1"/>
</dbReference>
<dbReference type="SUPFAM" id="SSF52540">
    <property type="entry name" value="P-loop containing nucleoside triphosphate hydrolases"/>
    <property type="match status" value="1"/>
</dbReference>
<dbReference type="PANTHER" id="PTHR46638:SF1">
    <property type="entry name" value="CORRINOID ADENOSYLTRANSFERASE"/>
    <property type="match status" value="1"/>
</dbReference>
<organism evidence="1 2">
    <name type="scientific">Candidatus Berkelbacteria bacterium CG10_big_fil_rev_8_21_14_0_10_41_12</name>
    <dbReference type="NCBI Taxonomy" id="1974513"/>
    <lineage>
        <taxon>Bacteria</taxon>
        <taxon>Candidatus Berkelbacteria</taxon>
    </lineage>
</organism>
<evidence type="ECO:0000313" key="2">
    <source>
        <dbReference type="Proteomes" id="UP000228596"/>
    </source>
</evidence>
<protein>
    <recommendedName>
        <fullName evidence="3">Cob(I)yrinic acid a,c-diamide adenosyltransferase</fullName>
    </recommendedName>
</protein>
<dbReference type="AlphaFoldDB" id="A0A2M6WXK9"/>
<comment type="caution">
    <text evidence="1">The sequence shown here is derived from an EMBL/GenBank/DDBJ whole genome shotgun (WGS) entry which is preliminary data.</text>
</comment>
<accession>A0A2M6WXK9</accession>
<name>A0A2M6WXK9_9BACT</name>
<dbReference type="EMBL" id="PEZV01000006">
    <property type="protein sequence ID" value="PIT97528.1"/>
    <property type="molecule type" value="Genomic_DNA"/>
</dbReference>
<dbReference type="PIRSF" id="PIRSF015617">
    <property type="entry name" value="Adensltrnsf_CobA"/>
    <property type="match status" value="1"/>
</dbReference>
<dbReference type="PANTHER" id="PTHR46638">
    <property type="entry name" value="CORRINOID ADENOSYLTRANSFERASE"/>
    <property type="match status" value="1"/>
</dbReference>
<dbReference type="GO" id="GO:0008817">
    <property type="term" value="F:corrinoid adenosyltransferase activity"/>
    <property type="evidence" value="ECO:0007669"/>
    <property type="project" value="InterPro"/>
</dbReference>
<evidence type="ECO:0008006" key="3">
    <source>
        <dbReference type="Google" id="ProtNLM"/>
    </source>
</evidence>
<dbReference type="GO" id="GO:0009236">
    <property type="term" value="P:cobalamin biosynthetic process"/>
    <property type="evidence" value="ECO:0007669"/>
    <property type="project" value="InterPro"/>
</dbReference>